<organism evidence="1 2">
    <name type="scientific">Phaseolus coccineus</name>
    <name type="common">Scarlet runner bean</name>
    <name type="synonym">Phaseolus multiflorus</name>
    <dbReference type="NCBI Taxonomy" id="3886"/>
    <lineage>
        <taxon>Eukaryota</taxon>
        <taxon>Viridiplantae</taxon>
        <taxon>Streptophyta</taxon>
        <taxon>Embryophyta</taxon>
        <taxon>Tracheophyta</taxon>
        <taxon>Spermatophyta</taxon>
        <taxon>Magnoliopsida</taxon>
        <taxon>eudicotyledons</taxon>
        <taxon>Gunneridae</taxon>
        <taxon>Pentapetalae</taxon>
        <taxon>rosids</taxon>
        <taxon>fabids</taxon>
        <taxon>Fabales</taxon>
        <taxon>Fabaceae</taxon>
        <taxon>Papilionoideae</taxon>
        <taxon>50 kb inversion clade</taxon>
        <taxon>NPAAA clade</taxon>
        <taxon>indigoferoid/millettioid clade</taxon>
        <taxon>Phaseoleae</taxon>
        <taxon>Phaseolus</taxon>
    </lineage>
</organism>
<keyword evidence="2" id="KW-1185">Reference proteome</keyword>
<comment type="caution">
    <text evidence="1">The sequence shown here is derived from an EMBL/GenBank/DDBJ whole genome shotgun (WGS) entry which is preliminary data.</text>
</comment>
<dbReference type="AlphaFoldDB" id="A0AAN9RGL9"/>
<proteinExistence type="predicted"/>
<accession>A0AAN9RGL9</accession>
<protein>
    <submittedName>
        <fullName evidence="1">Uncharacterized protein</fullName>
    </submittedName>
</protein>
<sequence length="69" mass="7781">MISQSQFTVARCPPTVDTTQSRTTSPFCAFFQSTLLGPTTRRHVSTARVLTTTLWTPRRTTCYIIQLLS</sequence>
<evidence type="ECO:0000313" key="1">
    <source>
        <dbReference type="EMBL" id="KAK7371961.1"/>
    </source>
</evidence>
<dbReference type="EMBL" id="JAYMYR010000003">
    <property type="protein sequence ID" value="KAK7371961.1"/>
    <property type="molecule type" value="Genomic_DNA"/>
</dbReference>
<reference evidence="1 2" key="1">
    <citation type="submission" date="2024-01" db="EMBL/GenBank/DDBJ databases">
        <title>The genomes of 5 underutilized Papilionoideae crops provide insights into root nodulation and disease resistanc.</title>
        <authorList>
            <person name="Jiang F."/>
        </authorList>
    </citation>
    <scope>NUCLEOTIDE SEQUENCE [LARGE SCALE GENOMIC DNA]</scope>
    <source>
        <strain evidence="1">JINMINGXINNONG_FW02</strain>
        <tissue evidence="1">Leaves</tissue>
    </source>
</reference>
<dbReference type="Proteomes" id="UP001374584">
    <property type="component" value="Unassembled WGS sequence"/>
</dbReference>
<name>A0AAN9RGL9_PHACN</name>
<gene>
    <name evidence="1" type="ORF">VNO80_05328</name>
</gene>
<evidence type="ECO:0000313" key="2">
    <source>
        <dbReference type="Proteomes" id="UP001374584"/>
    </source>
</evidence>